<evidence type="ECO:0000259" key="1">
    <source>
        <dbReference type="PROSITE" id="PS51186"/>
    </source>
</evidence>
<feature type="domain" description="N-acetyltransferase" evidence="1">
    <location>
        <begin position="1"/>
        <end position="88"/>
    </location>
</feature>
<keyword evidence="3" id="KW-1185">Reference proteome</keyword>
<dbReference type="Gene3D" id="3.40.630.30">
    <property type="match status" value="1"/>
</dbReference>
<dbReference type="PROSITE" id="PS51186">
    <property type="entry name" value="GNAT"/>
    <property type="match status" value="1"/>
</dbReference>
<protein>
    <recommendedName>
        <fullName evidence="1">N-acetyltransferase domain-containing protein</fullName>
    </recommendedName>
</protein>
<dbReference type="InterPro" id="IPR000182">
    <property type="entry name" value="GNAT_dom"/>
</dbReference>
<dbReference type="CDD" id="cd04301">
    <property type="entry name" value="NAT_SF"/>
    <property type="match status" value="1"/>
</dbReference>
<dbReference type="Proteomes" id="UP000002593">
    <property type="component" value="Chromosome"/>
</dbReference>
<organism evidence="2 3">
    <name type="scientific">Hyperthermus butylicus (strain DSM 5456 / JCM 9403 / PLM1-5)</name>
    <dbReference type="NCBI Taxonomy" id="415426"/>
    <lineage>
        <taxon>Archaea</taxon>
        <taxon>Thermoproteota</taxon>
        <taxon>Thermoprotei</taxon>
        <taxon>Desulfurococcales</taxon>
        <taxon>Pyrodictiaceae</taxon>
        <taxon>Hyperthermus</taxon>
    </lineage>
</organism>
<proteinExistence type="predicted"/>
<dbReference type="AlphaFoldDB" id="A2BMJ7"/>
<dbReference type="eggNOG" id="arCOG00834">
    <property type="taxonomic scope" value="Archaea"/>
</dbReference>
<dbReference type="SUPFAM" id="SSF55729">
    <property type="entry name" value="Acyl-CoA N-acyltransferases (Nat)"/>
    <property type="match status" value="1"/>
</dbReference>
<accession>A2BMJ7</accession>
<evidence type="ECO:0000313" key="3">
    <source>
        <dbReference type="Proteomes" id="UP000002593"/>
    </source>
</evidence>
<gene>
    <name evidence="2" type="ordered locus">Hbut_1383</name>
</gene>
<reference evidence="2 3" key="1">
    <citation type="journal article" date="2007" name="Archaea">
        <title>The genome of Hyperthermus butylicus: a sulfur-reducing, peptide fermenting, neutrophilic Crenarchaeote growing up to 108 degrees C.</title>
        <authorList>
            <person name="Brugger K."/>
            <person name="Chen L."/>
            <person name="Stark M."/>
            <person name="Zibat A."/>
            <person name="Redder P."/>
            <person name="Ruepp A."/>
            <person name="Awayez M."/>
            <person name="She Q."/>
            <person name="Garrett R.A."/>
            <person name="Klenk H.P."/>
        </authorList>
    </citation>
    <scope>NUCLEOTIDE SEQUENCE [LARGE SCALE GENOMIC DNA]</scope>
    <source>
        <strain evidence="3">DSM 5456 / JCM 9403 / PLM1-5</strain>
    </source>
</reference>
<dbReference type="InterPro" id="IPR016181">
    <property type="entry name" value="Acyl_CoA_acyltransferase"/>
</dbReference>
<dbReference type="STRING" id="415426.Hbut_1383"/>
<evidence type="ECO:0000313" key="2">
    <source>
        <dbReference type="EMBL" id="ABM81208.1"/>
    </source>
</evidence>
<dbReference type="EMBL" id="CP000493">
    <property type="protein sequence ID" value="ABM81208.1"/>
    <property type="molecule type" value="Genomic_DNA"/>
</dbReference>
<sequence length="98" mass="11103">MGYVDASIYEALDGGRTADMGLLAIDPEHQGKGLGKALMGTVVGALSRLGVRRIVLDSVSCLERFYSRFGFREYRRWVTIRTPIQTLQQELPSLERWR</sequence>
<dbReference type="HOGENOM" id="CLU_2327231_0_0_2"/>
<dbReference type="EnsemblBacteria" id="ABM81208">
    <property type="protein sequence ID" value="ABM81208"/>
    <property type="gene ID" value="Hbut_1383"/>
</dbReference>
<dbReference type="KEGG" id="hbu:Hbut_1383"/>
<dbReference type="GO" id="GO:0016747">
    <property type="term" value="F:acyltransferase activity, transferring groups other than amino-acyl groups"/>
    <property type="evidence" value="ECO:0007669"/>
    <property type="project" value="InterPro"/>
</dbReference>
<dbReference type="Pfam" id="PF13508">
    <property type="entry name" value="Acetyltransf_7"/>
    <property type="match status" value="1"/>
</dbReference>
<name>A2BMJ7_HYPBU</name>